<dbReference type="NCBIfam" id="TIGR02937">
    <property type="entry name" value="sigma70-ECF"/>
    <property type="match status" value="1"/>
</dbReference>
<reference evidence="2 3" key="1">
    <citation type="submission" date="2020-08" db="EMBL/GenBank/DDBJ databases">
        <title>Genomic Encyclopedia of Type Strains, Phase III (KMG-III): the genomes of soil and plant-associated and newly described type strains.</title>
        <authorList>
            <person name="Whitman W."/>
        </authorList>
    </citation>
    <scope>NUCLEOTIDE SEQUENCE [LARGE SCALE GENOMIC DNA]</scope>
    <source>
        <strain evidence="2 3">CECT 5862</strain>
    </source>
</reference>
<dbReference type="Proteomes" id="UP000570361">
    <property type="component" value="Unassembled WGS sequence"/>
</dbReference>
<dbReference type="Pfam" id="PF04545">
    <property type="entry name" value="Sigma70_r4"/>
    <property type="match status" value="1"/>
</dbReference>
<evidence type="ECO:0000259" key="1">
    <source>
        <dbReference type="Pfam" id="PF04545"/>
    </source>
</evidence>
<evidence type="ECO:0000313" key="3">
    <source>
        <dbReference type="Proteomes" id="UP000570361"/>
    </source>
</evidence>
<comment type="caution">
    <text evidence="2">The sequence shown here is derived from an EMBL/GenBank/DDBJ whole genome shotgun (WGS) entry which is preliminary data.</text>
</comment>
<dbReference type="EMBL" id="JACHXK010000024">
    <property type="protein sequence ID" value="MBB3113937.1"/>
    <property type="molecule type" value="Genomic_DNA"/>
</dbReference>
<gene>
    <name evidence="2" type="ORF">FHS18_006053</name>
</gene>
<organism evidence="2 3">
    <name type="scientific">Paenibacillus phyllosphaerae</name>
    <dbReference type="NCBI Taxonomy" id="274593"/>
    <lineage>
        <taxon>Bacteria</taxon>
        <taxon>Bacillati</taxon>
        <taxon>Bacillota</taxon>
        <taxon>Bacilli</taxon>
        <taxon>Bacillales</taxon>
        <taxon>Paenibacillaceae</taxon>
        <taxon>Paenibacillus</taxon>
    </lineage>
</organism>
<dbReference type="GO" id="GO:0003700">
    <property type="term" value="F:DNA-binding transcription factor activity"/>
    <property type="evidence" value="ECO:0007669"/>
    <property type="project" value="InterPro"/>
</dbReference>
<dbReference type="InterPro" id="IPR013324">
    <property type="entry name" value="RNA_pol_sigma_r3/r4-like"/>
</dbReference>
<dbReference type="SUPFAM" id="SSF88659">
    <property type="entry name" value="Sigma3 and sigma4 domains of RNA polymerase sigma factors"/>
    <property type="match status" value="1"/>
</dbReference>
<proteinExistence type="predicted"/>
<name>A0A7W5FR56_9BACL</name>
<sequence length="204" mass="23633">MQPNHHSFVKPEFAACQHHPILQSFCAYPEHAALVLKAMEDASPSHLEQLNRAFRIYLFALRFTKYMRSLIMNGRIDYVRRMKKNEERELVIYDKPVSEEEEAAIGEMLTAIYHGDNLPQVTVNPDVFLQQLDNEYLYDGFSRLTSRQQYVITLAYSALSRDSEIAHLLHVTQQAVSKTRTKALQKIRESFPPYATKPRFKIGG</sequence>
<feature type="domain" description="RNA polymerase sigma-70 region 4" evidence="1">
    <location>
        <begin position="142"/>
        <end position="189"/>
    </location>
</feature>
<evidence type="ECO:0000313" key="2">
    <source>
        <dbReference type="EMBL" id="MBB3113937.1"/>
    </source>
</evidence>
<dbReference type="RefSeq" id="WP_183604005.1">
    <property type="nucleotide sequence ID" value="NZ_JACHXK010000024.1"/>
</dbReference>
<dbReference type="GO" id="GO:0006352">
    <property type="term" value="P:DNA-templated transcription initiation"/>
    <property type="evidence" value="ECO:0007669"/>
    <property type="project" value="InterPro"/>
</dbReference>
<dbReference type="InterPro" id="IPR014284">
    <property type="entry name" value="RNA_pol_sigma-70_dom"/>
</dbReference>
<dbReference type="Gene3D" id="1.20.140.160">
    <property type="match status" value="1"/>
</dbReference>
<accession>A0A7W5FR56</accession>
<dbReference type="InterPro" id="IPR007630">
    <property type="entry name" value="RNA_pol_sigma70_r4"/>
</dbReference>
<dbReference type="AlphaFoldDB" id="A0A7W5FR56"/>
<keyword evidence="3" id="KW-1185">Reference proteome</keyword>
<protein>
    <submittedName>
        <fullName evidence="2">RNA polymerase sigma factor (Sigma-70 family)</fullName>
    </submittedName>
</protein>